<keyword evidence="2 4" id="KW-0547">Nucleotide-binding</keyword>
<dbReference type="Pfam" id="PF00175">
    <property type="entry name" value="NAD_binding_1"/>
    <property type="match status" value="1"/>
</dbReference>
<evidence type="ECO:0000256" key="1">
    <source>
        <dbReference type="ARBA" id="ARBA00022598"/>
    </source>
</evidence>
<dbReference type="Pfam" id="PF13380">
    <property type="entry name" value="CoA_binding_2"/>
    <property type="match status" value="1"/>
</dbReference>
<dbReference type="Pfam" id="PF13607">
    <property type="entry name" value="Succ_CoA_lig"/>
    <property type="match status" value="1"/>
</dbReference>
<evidence type="ECO:0000313" key="7">
    <source>
        <dbReference type="EMBL" id="PIS15519.1"/>
    </source>
</evidence>
<feature type="domain" description="ATP-grasp" evidence="5">
    <location>
        <begin position="505"/>
        <end position="541"/>
    </location>
</feature>
<proteinExistence type="predicted"/>
<evidence type="ECO:0008006" key="9">
    <source>
        <dbReference type="Google" id="ProtNLM"/>
    </source>
</evidence>
<evidence type="ECO:0000256" key="2">
    <source>
        <dbReference type="ARBA" id="ARBA00022741"/>
    </source>
</evidence>
<comment type="caution">
    <text evidence="7">The sequence shown here is derived from an EMBL/GenBank/DDBJ whole genome shotgun (WGS) entry which is preliminary data.</text>
</comment>
<dbReference type="GO" id="GO:0043758">
    <property type="term" value="F:acetate-CoA ligase (ADP-forming) activity"/>
    <property type="evidence" value="ECO:0007669"/>
    <property type="project" value="InterPro"/>
</dbReference>
<evidence type="ECO:0000256" key="4">
    <source>
        <dbReference type="PROSITE-ProRule" id="PRU00409"/>
    </source>
</evidence>
<evidence type="ECO:0000259" key="6">
    <source>
        <dbReference type="PROSITE" id="PS51384"/>
    </source>
</evidence>
<accession>A0A2H0WUB4</accession>
<dbReference type="Gene3D" id="2.40.30.10">
    <property type="entry name" value="Translation factors"/>
    <property type="match status" value="1"/>
</dbReference>
<evidence type="ECO:0000259" key="5">
    <source>
        <dbReference type="PROSITE" id="PS50975"/>
    </source>
</evidence>
<dbReference type="SUPFAM" id="SSF56059">
    <property type="entry name" value="Glutathione synthetase ATP-binding domain-like"/>
    <property type="match status" value="1"/>
</dbReference>
<dbReference type="InterPro" id="IPR017938">
    <property type="entry name" value="Riboflavin_synthase-like_b-brl"/>
</dbReference>
<dbReference type="InterPro" id="IPR001433">
    <property type="entry name" value="OxRdtase_FAD/NAD-bd"/>
</dbReference>
<feature type="domain" description="FAD-binding FR-type" evidence="6">
    <location>
        <begin position="722"/>
        <end position="818"/>
    </location>
</feature>
<dbReference type="Gene3D" id="3.40.50.261">
    <property type="entry name" value="Succinyl-CoA synthetase domains"/>
    <property type="match status" value="2"/>
</dbReference>
<dbReference type="InterPro" id="IPR043938">
    <property type="entry name" value="Ligase_CoA_dom"/>
</dbReference>
<dbReference type="InterPro" id="IPR016102">
    <property type="entry name" value="Succinyl-CoA_synth-like"/>
</dbReference>
<evidence type="ECO:0000256" key="3">
    <source>
        <dbReference type="ARBA" id="ARBA00022840"/>
    </source>
</evidence>
<dbReference type="GO" id="GO:0005524">
    <property type="term" value="F:ATP binding"/>
    <property type="evidence" value="ECO:0007669"/>
    <property type="project" value="UniProtKB-UniRule"/>
</dbReference>
<dbReference type="Pfam" id="PF00970">
    <property type="entry name" value="FAD_binding_6"/>
    <property type="match status" value="1"/>
</dbReference>
<dbReference type="InterPro" id="IPR032875">
    <property type="entry name" value="Succ_CoA_lig_flav_dom"/>
</dbReference>
<dbReference type="Proteomes" id="UP000231198">
    <property type="component" value="Unassembled WGS sequence"/>
</dbReference>
<dbReference type="PANTHER" id="PTHR43334:SF1">
    <property type="entry name" value="3-HYDROXYPROPIONATE--COA LIGASE [ADP-FORMING]"/>
    <property type="match status" value="1"/>
</dbReference>
<dbReference type="EMBL" id="PEZG01000070">
    <property type="protein sequence ID" value="PIS15519.1"/>
    <property type="molecule type" value="Genomic_DNA"/>
</dbReference>
<dbReference type="PANTHER" id="PTHR43334">
    <property type="entry name" value="ACETATE--COA LIGASE [ADP-FORMING]"/>
    <property type="match status" value="1"/>
</dbReference>
<dbReference type="GO" id="GO:0046872">
    <property type="term" value="F:metal ion binding"/>
    <property type="evidence" value="ECO:0007669"/>
    <property type="project" value="InterPro"/>
</dbReference>
<dbReference type="PROSITE" id="PS51384">
    <property type="entry name" value="FAD_FR"/>
    <property type="match status" value="1"/>
</dbReference>
<dbReference type="InterPro" id="IPR013815">
    <property type="entry name" value="ATP_grasp_subdomain_1"/>
</dbReference>
<reference evidence="8" key="1">
    <citation type="submission" date="2017-09" db="EMBL/GenBank/DDBJ databases">
        <title>Depth-based differentiation of microbial function through sediment-hosted aquifers and enrichment of novel symbionts in the deep terrestrial subsurface.</title>
        <authorList>
            <person name="Probst A.J."/>
            <person name="Ladd B."/>
            <person name="Jarett J.K."/>
            <person name="Geller-Mcgrath D.E."/>
            <person name="Sieber C.M.K."/>
            <person name="Emerson J.B."/>
            <person name="Anantharaman K."/>
            <person name="Thomas B.C."/>
            <person name="Malmstrom R."/>
            <person name="Stieglmeier M."/>
            <person name="Klingl A."/>
            <person name="Woyke T."/>
            <person name="Ryan C.M."/>
            <person name="Banfield J.F."/>
        </authorList>
    </citation>
    <scope>NUCLEOTIDE SEQUENCE [LARGE SCALE GENOMIC DNA]</scope>
</reference>
<dbReference type="PRINTS" id="PR00410">
    <property type="entry name" value="PHEHYDRXLASE"/>
</dbReference>
<dbReference type="Gene3D" id="3.40.50.80">
    <property type="entry name" value="Nucleotide-binding domain of ferredoxin-NADP reductase (FNR) module"/>
    <property type="match status" value="1"/>
</dbReference>
<dbReference type="InterPro" id="IPR008333">
    <property type="entry name" value="Cbr1-like_FAD-bd_dom"/>
</dbReference>
<keyword evidence="1" id="KW-0436">Ligase</keyword>
<dbReference type="Gene3D" id="3.30.470.20">
    <property type="entry name" value="ATP-grasp fold, B domain"/>
    <property type="match status" value="1"/>
</dbReference>
<dbReference type="InterPro" id="IPR017927">
    <property type="entry name" value="FAD-bd_FR_type"/>
</dbReference>
<dbReference type="AlphaFoldDB" id="A0A2H0WUB4"/>
<dbReference type="InterPro" id="IPR003781">
    <property type="entry name" value="CoA-bd"/>
</dbReference>
<dbReference type="SUPFAM" id="SSF51735">
    <property type="entry name" value="NAD(P)-binding Rossmann-fold domains"/>
    <property type="match status" value="1"/>
</dbReference>
<gene>
    <name evidence="7" type="ORF">COT62_03245</name>
</gene>
<sequence>MRDLRNFFCPRSVAIIGASRSPEKVGAIVLKNIIDSKFKGNIYPINPNAQSINALPCYPDIHSLPEVPDLAIIAIPANLVLDAIKKAGEKGVKNIVVFSAGFKEIGEVGEQLEKDLVDVSNKYGMYVLGPNCIGFINTTCPINATFGQPVNRQGNIRFISQSGAIASSLFDWCSSTTLGFREFVTLGNKAVLNENDIMRYFLDPQGSSTAREEGLSDVNPLGLYLESISDGPEFLKMVKEISKKDPVFILKPGKTQAAASAMRSHTGSIAGEDAVLDAALSQTGVVRCKTLDDFFDLSRSFAWENAPLGPRVAVISNAGGPAVISADAVIQEGLELAQFDSETKSRLAHVLPRSASVLNPVDVLGDALADRILQASEIILQTNQADALLVILTPQAMTEIEKTAECIGNVSKKYQKPIFCSFIGGSLVSEGERRLNECKIPSFRFPERAIFAIGSMWRWRKYQKEETVSATNEALSTQTNLEYIKPIIEKAMQSGRKVLNNVEGNIILLSSGIPIPATKIVSDMNQAKNFARGYGWPVVLKISSSRLLHKTDIGGVITQISDEEELQNAWDKLRQVIGNLQPEIRDDAKIQIQKDITNGVEVIAGVKRDPTFGLVLLFGAGGTLAELIVDRNLHLLPIEISQARKLVQQSKIFSILKGYRGGSPYALDRLYELIVRLGKVAQSIPEILEIEVNPIIVTLNDTFAVDVKIVLDQKEDERSSPPIFYEAKTLKNTILASKYHFMTFETKNLFLYQPGQFVTIKVAERVVRAYSISGQDAQNQFNILVDTSPGGMGSIYFETLKPGTMISYLGPFGTFAFRKNDNSKHIVFLGTGSGCSPLKCMLESVLKTSNVKIPITLYLGLRYQSDIFWKEYFQKLADEHPNFNFELVLSKPDETWQGLTGHVTELVNKDFPDASGCSVYLCGNKAMIDEATQILLSRGCSKKRIYSEKF</sequence>
<name>A0A2H0WUB4_9BACT</name>
<organism evidence="7 8">
    <name type="scientific">Candidatus Roizmanbacteria bacterium CG09_land_8_20_14_0_10_41_9</name>
    <dbReference type="NCBI Taxonomy" id="1974850"/>
    <lineage>
        <taxon>Bacteria</taxon>
        <taxon>Candidatus Roizmaniibacteriota</taxon>
    </lineage>
</organism>
<dbReference type="GO" id="GO:0016491">
    <property type="term" value="F:oxidoreductase activity"/>
    <property type="evidence" value="ECO:0007669"/>
    <property type="project" value="InterPro"/>
</dbReference>
<dbReference type="Pfam" id="PF19045">
    <property type="entry name" value="Ligase_CoA_2"/>
    <property type="match status" value="1"/>
</dbReference>
<dbReference type="SUPFAM" id="SSF52210">
    <property type="entry name" value="Succinyl-CoA synthetase domains"/>
    <property type="match status" value="2"/>
</dbReference>
<dbReference type="SUPFAM" id="SSF63380">
    <property type="entry name" value="Riboflavin synthase domain-like"/>
    <property type="match status" value="1"/>
</dbReference>
<dbReference type="InterPro" id="IPR036291">
    <property type="entry name" value="NAD(P)-bd_dom_sf"/>
</dbReference>
<dbReference type="SMART" id="SM00881">
    <property type="entry name" value="CoA_binding"/>
    <property type="match status" value="1"/>
</dbReference>
<dbReference type="Pfam" id="PF13549">
    <property type="entry name" value="ATP-grasp_5"/>
    <property type="match status" value="1"/>
</dbReference>
<dbReference type="InterPro" id="IPR039261">
    <property type="entry name" value="FNR_nucleotide-bd"/>
</dbReference>
<dbReference type="Gene3D" id="3.30.1490.20">
    <property type="entry name" value="ATP-grasp fold, A domain"/>
    <property type="match status" value="1"/>
</dbReference>
<dbReference type="Gene3D" id="3.40.50.720">
    <property type="entry name" value="NAD(P)-binding Rossmann-like Domain"/>
    <property type="match status" value="1"/>
</dbReference>
<protein>
    <recommendedName>
        <fullName evidence="9">Acyl-CoA synthetase</fullName>
    </recommendedName>
</protein>
<evidence type="ECO:0000313" key="8">
    <source>
        <dbReference type="Proteomes" id="UP000231198"/>
    </source>
</evidence>
<dbReference type="SUPFAM" id="SSF52343">
    <property type="entry name" value="Ferredoxin reductase-like, C-terminal NADP-linked domain"/>
    <property type="match status" value="1"/>
</dbReference>
<dbReference type="InterPro" id="IPR011761">
    <property type="entry name" value="ATP-grasp"/>
</dbReference>
<keyword evidence="3 4" id="KW-0067">ATP-binding</keyword>
<dbReference type="PROSITE" id="PS50975">
    <property type="entry name" value="ATP_GRASP"/>
    <property type="match status" value="1"/>
</dbReference>
<dbReference type="InterPro" id="IPR051538">
    <property type="entry name" value="Acyl-CoA_Synth/Transferase"/>
</dbReference>